<evidence type="ECO:0000256" key="2">
    <source>
        <dbReference type="ARBA" id="ARBA00022777"/>
    </source>
</evidence>
<evidence type="ECO:0000256" key="4">
    <source>
        <dbReference type="ARBA" id="ARBA00023163"/>
    </source>
</evidence>
<keyword evidence="1" id="KW-0808">Transferase</keyword>
<evidence type="ECO:0000256" key="1">
    <source>
        <dbReference type="ARBA" id="ARBA00022679"/>
    </source>
</evidence>
<dbReference type="Gene3D" id="1.10.10.10">
    <property type="entry name" value="Winged helix-like DNA-binding domain superfamily/Winged helix DNA-binding domain"/>
    <property type="match status" value="1"/>
</dbReference>
<keyword evidence="4" id="KW-0804">Transcription</keyword>
<dbReference type="InterPro" id="IPR011006">
    <property type="entry name" value="CheY-like_superfamily"/>
</dbReference>
<dbReference type="InterPro" id="IPR012074">
    <property type="entry name" value="GAF_ANTAR"/>
</dbReference>
<dbReference type="Proteomes" id="UP000652354">
    <property type="component" value="Unassembled WGS sequence"/>
</dbReference>
<keyword evidence="7" id="KW-1185">Reference proteome</keyword>
<organism evidence="6 7">
    <name type="scientific">Demequina activiva</name>
    <dbReference type="NCBI Taxonomy" id="1582364"/>
    <lineage>
        <taxon>Bacteria</taxon>
        <taxon>Bacillati</taxon>
        <taxon>Actinomycetota</taxon>
        <taxon>Actinomycetes</taxon>
        <taxon>Micrococcales</taxon>
        <taxon>Demequinaceae</taxon>
        <taxon>Demequina</taxon>
    </lineage>
</organism>
<proteinExistence type="predicted"/>
<dbReference type="GO" id="GO:0016301">
    <property type="term" value="F:kinase activity"/>
    <property type="evidence" value="ECO:0007669"/>
    <property type="project" value="UniProtKB-KW"/>
</dbReference>
<dbReference type="RefSeq" id="WP_203654003.1">
    <property type="nucleotide sequence ID" value="NZ_BONR01000002.1"/>
</dbReference>
<dbReference type="EMBL" id="BONR01000002">
    <property type="protein sequence ID" value="GIG54336.1"/>
    <property type="molecule type" value="Genomic_DNA"/>
</dbReference>
<dbReference type="SUPFAM" id="SSF55781">
    <property type="entry name" value="GAF domain-like"/>
    <property type="match status" value="1"/>
</dbReference>
<dbReference type="GO" id="GO:0003723">
    <property type="term" value="F:RNA binding"/>
    <property type="evidence" value="ECO:0007669"/>
    <property type="project" value="InterPro"/>
</dbReference>
<dbReference type="AlphaFoldDB" id="A0A919Q3P8"/>
<evidence type="ECO:0000259" key="5">
    <source>
        <dbReference type="PROSITE" id="PS50921"/>
    </source>
</evidence>
<evidence type="ECO:0000313" key="6">
    <source>
        <dbReference type="EMBL" id="GIG54336.1"/>
    </source>
</evidence>
<sequence>MDAEAREQRISAAFVAAADTLTAEFDEVELLHTVLQDCVEILGMKAGGLLLADADGKLQLLTSTGSAAAFVEVMQLGADAGPCIDCYDRGERVSVSDIEGERERWPEFSRAAVAQGFRSALATPMRLRGRVIGSMNLFGEHTGHVSDRDAALAQALADVATIGLLQERLVREGKMIEEQLQRALDTRVAIEQAKGVIAGSLSVSMDEAFGLMRTYSRDRNLTLHGVAQSLSARELTAHDFRVSAEQTAT</sequence>
<dbReference type="Pfam" id="PF03861">
    <property type="entry name" value="ANTAR"/>
    <property type="match status" value="1"/>
</dbReference>
<accession>A0A919Q3P8</accession>
<dbReference type="SMART" id="SM00065">
    <property type="entry name" value="GAF"/>
    <property type="match status" value="1"/>
</dbReference>
<dbReference type="InterPro" id="IPR036388">
    <property type="entry name" value="WH-like_DNA-bd_sf"/>
</dbReference>
<dbReference type="PIRSF" id="PIRSF036625">
    <property type="entry name" value="GAF_ANTAR"/>
    <property type="match status" value="1"/>
</dbReference>
<gene>
    <name evidence="6" type="ORF">Dac01nite_10880</name>
</gene>
<keyword evidence="2" id="KW-0418">Kinase</keyword>
<dbReference type="InterPro" id="IPR003018">
    <property type="entry name" value="GAF"/>
</dbReference>
<dbReference type="InterPro" id="IPR005561">
    <property type="entry name" value="ANTAR"/>
</dbReference>
<dbReference type="InterPro" id="IPR029016">
    <property type="entry name" value="GAF-like_dom_sf"/>
</dbReference>
<dbReference type="SMART" id="SM01012">
    <property type="entry name" value="ANTAR"/>
    <property type="match status" value="1"/>
</dbReference>
<protein>
    <submittedName>
        <fullName evidence="6">Transcriptional regulator</fullName>
    </submittedName>
</protein>
<feature type="domain" description="ANTAR" evidence="5">
    <location>
        <begin position="170"/>
        <end position="231"/>
    </location>
</feature>
<evidence type="ECO:0000256" key="3">
    <source>
        <dbReference type="ARBA" id="ARBA00023015"/>
    </source>
</evidence>
<reference evidence="6" key="1">
    <citation type="submission" date="2021-01" db="EMBL/GenBank/DDBJ databases">
        <title>Whole genome shotgun sequence of Demequina activiva NBRC 110675.</title>
        <authorList>
            <person name="Komaki H."/>
            <person name="Tamura T."/>
        </authorList>
    </citation>
    <scope>NUCLEOTIDE SEQUENCE</scope>
    <source>
        <strain evidence="6">NBRC 110675</strain>
    </source>
</reference>
<dbReference type="PROSITE" id="PS50921">
    <property type="entry name" value="ANTAR"/>
    <property type="match status" value="1"/>
</dbReference>
<evidence type="ECO:0000313" key="7">
    <source>
        <dbReference type="Proteomes" id="UP000652354"/>
    </source>
</evidence>
<comment type="caution">
    <text evidence="6">The sequence shown here is derived from an EMBL/GenBank/DDBJ whole genome shotgun (WGS) entry which is preliminary data.</text>
</comment>
<dbReference type="SUPFAM" id="SSF52172">
    <property type="entry name" value="CheY-like"/>
    <property type="match status" value="1"/>
</dbReference>
<name>A0A919Q3P8_9MICO</name>
<keyword evidence="3" id="KW-0805">Transcription regulation</keyword>
<dbReference type="Pfam" id="PF13185">
    <property type="entry name" value="GAF_2"/>
    <property type="match status" value="1"/>
</dbReference>
<dbReference type="Gene3D" id="3.30.450.40">
    <property type="match status" value="1"/>
</dbReference>